<dbReference type="PANTHER" id="PTHR13605">
    <property type="entry name" value="ER MEMBRANE PROTEIN COMPLEX SUBUNIT 7"/>
    <property type="match status" value="1"/>
</dbReference>
<name>A0A7R9BR01_9CRUS</name>
<dbReference type="GO" id="GO:0030246">
    <property type="term" value="F:carbohydrate binding"/>
    <property type="evidence" value="ECO:0007669"/>
    <property type="project" value="InterPro"/>
</dbReference>
<dbReference type="InterPro" id="IPR013784">
    <property type="entry name" value="Carb-bd-like_fold"/>
</dbReference>
<evidence type="ECO:0000256" key="8">
    <source>
        <dbReference type="SAM" id="SignalP"/>
    </source>
</evidence>
<evidence type="ECO:0000256" key="4">
    <source>
        <dbReference type="ARBA" id="ARBA00022729"/>
    </source>
</evidence>
<keyword evidence="4 8" id="KW-0732">Signal</keyword>
<dbReference type="Pfam" id="PF09430">
    <property type="entry name" value="EMC7_beta-sandw"/>
    <property type="match status" value="1"/>
</dbReference>
<dbReference type="AlphaFoldDB" id="A0A7R9BR01"/>
<keyword evidence="3 7" id="KW-0812">Transmembrane</keyword>
<dbReference type="InterPro" id="IPR039163">
    <property type="entry name" value="EMC7"/>
</dbReference>
<dbReference type="InterPro" id="IPR019008">
    <property type="entry name" value="Beta_sandwich_EMC7"/>
</dbReference>
<dbReference type="OrthoDB" id="27095at2759"/>
<keyword evidence="5 7" id="KW-1133">Transmembrane helix</keyword>
<reference evidence="10" key="1">
    <citation type="submission" date="2020-11" db="EMBL/GenBank/DDBJ databases">
        <authorList>
            <person name="Tran Van P."/>
        </authorList>
    </citation>
    <scope>NUCLEOTIDE SEQUENCE</scope>
</reference>
<proteinExistence type="inferred from homology"/>
<evidence type="ECO:0000256" key="3">
    <source>
        <dbReference type="ARBA" id="ARBA00022692"/>
    </source>
</evidence>
<accession>A0A7R9BR01</accession>
<evidence type="ECO:0000313" key="11">
    <source>
        <dbReference type="Proteomes" id="UP000678499"/>
    </source>
</evidence>
<evidence type="ECO:0000313" key="10">
    <source>
        <dbReference type="EMBL" id="CAD7278855.1"/>
    </source>
</evidence>
<dbReference type="PANTHER" id="PTHR13605:SF4">
    <property type="entry name" value="ER MEMBRANE PROTEIN COMPLEX SUBUNIT 7"/>
    <property type="match status" value="1"/>
</dbReference>
<organism evidence="10">
    <name type="scientific">Notodromas monacha</name>
    <dbReference type="NCBI Taxonomy" id="399045"/>
    <lineage>
        <taxon>Eukaryota</taxon>
        <taxon>Metazoa</taxon>
        <taxon>Ecdysozoa</taxon>
        <taxon>Arthropoda</taxon>
        <taxon>Crustacea</taxon>
        <taxon>Oligostraca</taxon>
        <taxon>Ostracoda</taxon>
        <taxon>Podocopa</taxon>
        <taxon>Podocopida</taxon>
        <taxon>Cypridocopina</taxon>
        <taxon>Cypridoidea</taxon>
        <taxon>Cyprididae</taxon>
        <taxon>Notodromas</taxon>
    </lineage>
</organism>
<dbReference type="Proteomes" id="UP000678499">
    <property type="component" value="Unassembled WGS sequence"/>
</dbReference>
<dbReference type="EMBL" id="OA883427">
    <property type="protein sequence ID" value="CAD7278855.1"/>
    <property type="molecule type" value="Genomic_DNA"/>
</dbReference>
<keyword evidence="11" id="KW-1185">Reference proteome</keyword>
<sequence>MKVLGISVFLFALVSGTEANSASEETFQIDGKILPPSDSFLPYDTESVEIVVNGRKRVSFVQSDGTFAVTSMPVGSHLIEIASPNYFFEPIKVDISAKGKFRARKVNLVQPSQLIQVPYPLKLKPLGASRYFQAREQWRITDLIYSPMIMMMVLPLIFIVVLPKLMSDPDTRKEMEQMQMPKYEMPDLSEMMTSLFAGDAKKAKQSAVKPAPVVRRKQ</sequence>
<protein>
    <recommendedName>
        <fullName evidence="9">ER membrane protein complex subunit 7 beta-sandwich domain-containing protein</fullName>
    </recommendedName>
</protein>
<comment type="similarity">
    <text evidence="2">Belongs to the EMC7 family.</text>
</comment>
<keyword evidence="6 7" id="KW-0472">Membrane</keyword>
<dbReference type="GO" id="GO:0072546">
    <property type="term" value="C:EMC complex"/>
    <property type="evidence" value="ECO:0007669"/>
    <property type="project" value="TreeGrafter"/>
</dbReference>
<evidence type="ECO:0000256" key="5">
    <source>
        <dbReference type="ARBA" id="ARBA00022989"/>
    </source>
</evidence>
<comment type="subcellular location">
    <subcellularLocation>
        <location evidence="1">Membrane</location>
        <topology evidence="1">Single-pass membrane protein</topology>
    </subcellularLocation>
</comment>
<feature type="signal peptide" evidence="8">
    <location>
        <begin position="1"/>
        <end position="19"/>
    </location>
</feature>
<evidence type="ECO:0000256" key="2">
    <source>
        <dbReference type="ARBA" id="ARBA00008880"/>
    </source>
</evidence>
<evidence type="ECO:0000256" key="7">
    <source>
        <dbReference type="SAM" id="Phobius"/>
    </source>
</evidence>
<evidence type="ECO:0000256" key="6">
    <source>
        <dbReference type="ARBA" id="ARBA00023136"/>
    </source>
</evidence>
<dbReference type="EMBL" id="CAJPEX010001390">
    <property type="protein sequence ID" value="CAG0919007.1"/>
    <property type="molecule type" value="Genomic_DNA"/>
</dbReference>
<dbReference type="SUPFAM" id="SSF49452">
    <property type="entry name" value="Starch-binding domain-like"/>
    <property type="match status" value="1"/>
</dbReference>
<evidence type="ECO:0000259" key="9">
    <source>
        <dbReference type="Pfam" id="PF09430"/>
    </source>
</evidence>
<feature type="transmembrane region" description="Helical" evidence="7">
    <location>
        <begin position="143"/>
        <end position="163"/>
    </location>
</feature>
<feature type="domain" description="ER membrane protein complex subunit 7 beta-sandwich" evidence="9">
    <location>
        <begin position="47"/>
        <end position="151"/>
    </location>
</feature>
<feature type="chain" id="PRO_5036210286" description="ER membrane protein complex subunit 7 beta-sandwich domain-containing protein" evidence="8">
    <location>
        <begin position="20"/>
        <end position="218"/>
    </location>
</feature>
<evidence type="ECO:0000256" key="1">
    <source>
        <dbReference type="ARBA" id="ARBA00004167"/>
    </source>
</evidence>
<gene>
    <name evidence="10" type="ORF">NMOB1V02_LOCUS6551</name>
</gene>